<evidence type="ECO:0000256" key="1">
    <source>
        <dbReference type="ARBA" id="ARBA00006484"/>
    </source>
</evidence>
<evidence type="ECO:0008006" key="6">
    <source>
        <dbReference type="Google" id="ProtNLM"/>
    </source>
</evidence>
<dbReference type="InterPro" id="IPR002347">
    <property type="entry name" value="SDR_fam"/>
</dbReference>
<dbReference type="Pfam" id="PF00106">
    <property type="entry name" value="adh_short"/>
    <property type="match status" value="1"/>
</dbReference>
<comment type="caution">
    <text evidence="4">The sequence shown here is derived from an EMBL/GenBank/DDBJ whole genome shotgun (WGS) entry which is preliminary data.</text>
</comment>
<evidence type="ECO:0000256" key="3">
    <source>
        <dbReference type="RuleBase" id="RU000363"/>
    </source>
</evidence>
<dbReference type="PATRIC" id="fig|1423803.3.peg.2123"/>
<sequence>MGNIFANSILNHGDRVIATARDLSKLDKILPDNSNLLKVELDITNQESITQALDKIMAQFGRIDILLNSAGNFYSGYFEEISPEQIRAQFETNVFGTMSLTRHVLPIMRQQKSGHIITLSSSAGLVGFEYNAAYSASKFALEGWMEALEPEMAPFNIKVTLVEPGFFRSEFLTKNSTKFGNLAIADYAEKSKEYQRFFASQNGHQPGNPEKLANALIQLAHSDNPPLHFLAGEDTIKAVEEKMAKLHETIEKYRKLSTDMTFDN</sequence>
<evidence type="ECO:0000313" key="5">
    <source>
        <dbReference type="Proteomes" id="UP000051589"/>
    </source>
</evidence>
<dbReference type="PRINTS" id="PR00081">
    <property type="entry name" value="GDHRDH"/>
</dbReference>
<dbReference type="GO" id="GO:0016491">
    <property type="term" value="F:oxidoreductase activity"/>
    <property type="evidence" value="ECO:0007669"/>
    <property type="project" value="UniProtKB-KW"/>
</dbReference>
<dbReference type="SUPFAM" id="SSF51735">
    <property type="entry name" value="NAD(P)-binding Rossmann-fold domains"/>
    <property type="match status" value="1"/>
</dbReference>
<dbReference type="AlphaFoldDB" id="A0A0R2DE05"/>
<dbReference type="PANTHER" id="PTHR43976:SF16">
    <property type="entry name" value="SHORT-CHAIN DEHYDROGENASE_REDUCTASE FAMILY PROTEIN"/>
    <property type="match status" value="1"/>
</dbReference>
<dbReference type="PANTHER" id="PTHR43976">
    <property type="entry name" value="SHORT CHAIN DEHYDROGENASE"/>
    <property type="match status" value="1"/>
</dbReference>
<dbReference type="EMBL" id="AYZH01000009">
    <property type="protein sequence ID" value="KRN02190.1"/>
    <property type="molecule type" value="Genomic_DNA"/>
</dbReference>
<dbReference type="PRINTS" id="PR00080">
    <property type="entry name" value="SDRFAMILY"/>
</dbReference>
<keyword evidence="5" id="KW-1185">Reference proteome</keyword>
<protein>
    <recommendedName>
        <fullName evidence="6">Short chain dehydrogenase</fullName>
    </recommendedName>
</protein>
<accession>A0A0R2DE05</accession>
<evidence type="ECO:0000256" key="2">
    <source>
        <dbReference type="ARBA" id="ARBA00023002"/>
    </source>
</evidence>
<dbReference type="STRING" id="1423803.FD13_GL002063"/>
<dbReference type="InterPro" id="IPR051911">
    <property type="entry name" value="SDR_oxidoreductase"/>
</dbReference>
<reference evidence="4 5" key="1">
    <citation type="journal article" date="2015" name="Genome Announc.">
        <title>Expanding the biotechnology potential of lactobacilli through comparative genomics of 213 strains and associated genera.</title>
        <authorList>
            <person name="Sun Z."/>
            <person name="Harris H.M."/>
            <person name="McCann A."/>
            <person name="Guo C."/>
            <person name="Argimon S."/>
            <person name="Zhang W."/>
            <person name="Yang X."/>
            <person name="Jeffery I.B."/>
            <person name="Cooney J.C."/>
            <person name="Kagawa T.F."/>
            <person name="Liu W."/>
            <person name="Song Y."/>
            <person name="Salvetti E."/>
            <person name="Wrobel A."/>
            <person name="Rasinkangas P."/>
            <person name="Parkhill J."/>
            <person name="Rea M.C."/>
            <person name="O'Sullivan O."/>
            <person name="Ritari J."/>
            <person name="Douillard F.P."/>
            <person name="Paul Ross R."/>
            <person name="Yang R."/>
            <person name="Briner A.E."/>
            <person name="Felis G.E."/>
            <person name="de Vos W.M."/>
            <person name="Barrangou R."/>
            <person name="Klaenhammer T.R."/>
            <person name="Caufield P.W."/>
            <person name="Cui Y."/>
            <person name="Zhang H."/>
            <person name="O'Toole P.W."/>
        </authorList>
    </citation>
    <scope>NUCLEOTIDE SEQUENCE [LARGE SCALE GENOMIC DNA]</scope>
    <source>
        <strain evidence="4 5">DSM 21775</strain>
    </source>
</reference>
<comment type="similarity">
    <text evidence="1 3">Belongs to the short-chain dehydrogenases/reductases (SDR) family.</text>
</comment>
<keyword evidence="2" id="KW-0560">Oxidoreductase</keyword>
<dbReference type="CDD" id="cd05374">
    <property type="entry name" value="17beta-HSD-like_SDR_c"/>
    <property type="match status" value="1"/>
</dbReference>
<dbReference type="Proteomes" id="UP000051589">
    <property type="component" value="Unassembled WGS sequence"/>
</dbReference>
<organism evidence="4 5">
    <name type="scientific">Levilactobacillus senmaizukei DSM 21775 = NBRC 103853</name>
    <dbReference type="NCBI Taxonomy" id="1423803"/>
    <lineage>
        <taxon>Bacteria</taxon>
        <taxon>Bacillati</taxon>
        <taxon>Bacillota</taxon>
        <taxon>Bacilli</taxon>
        <taxon>Lactobacillales</taxon>
        <taxon>Lactobacillaceae</taxon>
        <taxon>Levilactobacillus</taxon>
    </lineage>
</organism>
<dbReference type="InterPro" id="IPR036291">
    <property type="entry name" value="NAD(P)-bd_dom_sf"/>
</dbReference>
<gene>
    <name evidence="4" type="ORF">FD13_GL002063</name>
</gene>
<dbReference type="Gene3D" id="3.40.50.720">
    <property type="entry name" value="NAD(P)-binding Rossmann-like Domain"/>
    <property type="match status" value="1"/>
</dbReference>
<evidence type="ECO:0000313" key="4">
    <source>
        <dbReference type="EMBL" id="KRN02190.1"/>
    </source>
</evidence>
<proteinExistence type="inferred from homology"/>
<name>A0A0R2DE05_9LACO</name>